<comment type="caution">
    <text evidence="2">The sequence shown here is derived from an EMBL/GenBank/DDBJ whole genome shotgun (WGS) entry which is preliminary data.</text>
</comment>
<dbReference type="InterPro" id="IPR050490">
    <property type="entry name" value="Bact_solute-bd_prot1"/>
</dbReference>
<dbReference type="PANTHER" id="PTHR43649">
    <property type="entry name" value="ARABINOSE-BINDING PROTEIN-RELATED"/>
    <property type="match status" value="1"/>
</dbReference>
<gene>
    <name evidence="2" type="ORF">F4Y08_11995</name>
</gene>
<dbReference type="PANTHER" id="PTHR43649:SF12">
    <property type="entry name" value="DIACETYLCHITOBIOSE BINDING PROTEIN DASA"/>
    <property type="match status" value="1"/>
</dbReference>
<name>A0A6B1DW95_9CHLR</name>
<dbReference type="InterPro" id="IPR006311">
    <property type="entry name" value="TAT_signal"/>
</dbReference>
<dbReference type="EMBL" id="VXPY01000085">
    <property type="protein sequence ID" value="MYD91035.1"/>
    <property type="molecule type" value="Genomic_DNA"/>
</dbReference>
<proteinExistence type="predicted"/>
<dbReference type="SUPFAM" id="SSF53850">
    <property type="entry name" value="Periplasmic binding protein-like II"/>
    <property type="match status" value="1"/>
</dbReference>
<sequence>MTDRLSRRTFLRVGGGLTVLGTLAACAMPTAGPASEAEAEQVSVTFYTNDVGWREERYKRIIPDFEAEFPHITVDYTHYTTNWEASLTTWAAGGTMPNVFYSRTQKTSARARLGWILPITGYIDADPDKDLLLDDFWPIQVPQLQYENDWYLIPENISSITMRYQVEALEAAGFSAPDEPWSYYEEWPNIVKELTIRDGDETTQWGFDAGWMFQYSGFAWIWLPAGIVDTDTNTCIIDQPENVKSLNQLQDMRFRDRLIPQSGDIPEGVNMFASGRLAMNMAGVWEITSTRDQVGDMAWDIALIPQNPLNPGENLSINYGAGYAMGAETKHPDAAWDLIRYLSLPSMQQVFIVEDNWALPGRRSVAKDWLDGVLSTGSGMPAHAEHWITALETGRSVPVTAAEKEIEDVYPNLIAPILVTGESRAEEALPHIQAEIQKVLDKYV</sequence>
<dbReference type="Pfam" id="PF01547">
    <property type="entry name" value="SBP_bac_1"/>
    <property type="match status" value="1"/>
</dbReference>
<dbReference type="InterPro" id="IPR006059">
    <property type="entry name" value="SBP"/>
</dbReference>
<evidence type="ECO:0000313" key="2">
    <source>
        <dbReference type="EMBL" id="MYD91035.1"/>
    </source>
</evidence>
<feature type="signal peptide" evidence="1">
    <location>
        <begin position="1"/>
        <end position="27"/>
    </location>
</feature>
<keyword evidence="1" id="KW-0732">Signal</keyword>
<reference evidence="2" key="1">
    <citation type="submission" date="2019-09" db="EMBL/GenBank/DDBJ databases">
        <title>Characterisation of the sponge microbiome using genome-centric metagenomics.</title>
        <authorList>
            <person name="Engelberts J.P."/>
            <person name="Robbins S.J."/>
            <person name="De Goeij J.M."/>
            <person name="Aranda M."/>
            <person name="Bell S.C."/>
            <person name="Webster N.S."/>
        </authorList>
    </citation>
    <scope>NUCLEOTIDE SEQUENCE</scope>
    <source>
        <strain evidence="2">SB0662_bin_9</strain>
    </source>
</reference>
<dbReference type="PROSITE" id="PS51257">
    <property type="entry name" value="PROKAR_LIPOPROTEIN"/>
    <property type="match status" value="1"/>
</dbReference>
<evidence type="ECO:0000256" key="1">
    <source>
        <dbReference type="SAM" id="SignalP"/>
    </source>
</evidence>
<dbReference type="PROSITE" id="PS51318">
    <property type="entry name" value="TAT"/>
    <property type="match status" value="1"/>
</dbReference>
<organism evidence="2">
    <name type="scientific">Caldilineaceae bacterium SB0662_bin_9</name>
    <dbReference type="NCBI Taxonomy" id="2605258"/>
    <lineage>
        <taxon>Bacteria</taxon>
        <taxon>Bacillati</taxon>
        <taxon>Chloroflexota</taxon>
        <taxon>Caldilineae</taxon>
        <taxon>Caldilineales</taxon>
        <taxon>Caldilineaceae</taxon>
    </lineage>
</organism>
<accession>A0A6B1DW95</accession>
<protein>
    <submittedName>
        <fullName evidence="2">Extracellular solute-binding protein</fullName>
    </submittedName>
</protein>
<feature type="chain" id="PRO_5025550349" evidence="1">
    <location>
        <begin position="28"/>
        <end position="444"/>
    </location>
</feature>
<dbReference type="Gene3D" id="3.40.190.10">
    <property type="entry name" value="Periplasmic binding protein-like II"/>
    <property type="match status" value="1"/>
</dbReference>
<dbReference type="AlphaFoldDB" id="A0A6B1DW95"/>